<dbReference type="GO" id="GO:0005737">
    <property type="term" value="C:cytoplasm"/>
    <property type="evidence" value="ECO:0007669"/>
    <property type="project" value="UniProtKB-SubCell"/>
</dbReference>
<evidence type="ECO:0000313" key="5">
    <source>
        <dbReference type="Proteomes" id="UP000569092"/>
    </source>
</evidence>
<dbReference type="AlphaFoldDB" id="A0A7W8J925"/>
<feature type="compositionally biased region" description="Basic and acidic residues" evidence="3">
    <location>
        <begin position="70"/>
        <end position="85"/>
    </location>
</feature>
<dbReference type="InterPro" id="IPR003768">
    <property type="entry name" value="ScpA"/>
</dbReference>
<protein>
    <recommendedName>
        <fullName evidence="1 2">Segregation and condensation protein A</fullName>
    </recommendedName>
</protein>
<sequence length="351" mass="39714">MPDEILPPESNPDAVSDEANPEERAVPALEGEAAAASSAEVSSEEIAPAAFETAEPFALQHPPVPPPAPDPKRVAREKDKEKEEASQSPFSVTVGQVYDGPLDLLLDLIRKQNIDIYDIPIARITSQFLEYTHHLKQVDVDSAGEFIYMASLLIHIKSKTLLPRDPSDVLSGDPEDPRRELVERLLEHERFKAAAQMLLQKQQIEEATWTNSGLRNFRRDIGEAGAPTLDEDREIDADTVDLVRVFQDILLRLRERPILNVDEESVTVAQMIDYVKRRLLMEDKPISLKRLLHNTHTERALICMFLAMLELVRLQAVLLHQPDAQGDILIKKTENFDQVFTDQAQARDDWR</sequence>
<evidence type="ECO:0000256" key="3">
    <source>
        <dbReference type="SAM" id="MobiDB-lite"/>
    </source>
</evidence>
<dbReference type="PANTHER" id="PTHR33969">
    <property type="entry name" value="SEGREGATION AND CONDENSATION PROTEIN A"/>
    <property type="match status" value="1"/>
</dbReference>
<dbReference type="GO" id="GO:0051301">
    <property type="term" value="P:cell division"/>
    <property type="evidence" value="ECO:0007669"/>
    <property type="project" value="UniProtKB-KW"/>
</dbReference>
<proteinExistence type="inferred from homology"/>
<dbReference type="GO" id="GO:0006260">
    <property type="term" value="P:DNA replication"/>
    <property type="evidence" value="ECO:0007669"/>
    <property type="project" value="UniProtKB-UniRule"/>
</dbReference>
<evidence type="ECO:0000313" key="4">
    <source>
        <dbReference type="EMBL" id="MBB5343572.1"/>
    </source>
</evidence>
<comment type="function">
    <text evidence="2">Participates in chromosomal partition during cell division. May act via the formation of a condensin-like complex containing Smc and ScpB that pull DNA away from mid-cell into both cell halves.</text>
</comment>
<accession>A0A7W8J925</accession>
<keyword evidence="2" id="KW-0159">Chromosome partition</keyword>
<comment type="similarity">
    <text evidence="2">Belongs to the ScpA family.</text>
</comment>
<dbReference type="Pfam" id="PF02616">
    <property type="entry name" value="SMC_ScpA"/>
    <property type="match status" value="1"/>
</dbReference>
<dbReference type="PANTHER" id="PTHR33969:SF2">
    <property type="entry name" value="SEGREGATION AND CONDENSATION PROTEIN A"/>
    <property type="match status" value="1"/>
</dbReference>
<feature type="compositionally biased region" description="Low complexity" evidence="3">
    <location>
        <begin position="26"/>
        <end position="58"/>
    </location>
</feature>
<keyword evidence="2" id="KW-0131">Cell cycle</keyword>
<feature type="region of interest" description="Disordered" evidence="3">
    <location>
        <begin position="1"/>
        <end position="92"/>
    </location>
</feature>
<dbReference type="GO" id="GO:0007059">
    <property type="term" value="P:chromosome segregation"/>
    <property type="evidence" value="ECO:0007669"/>
    <property type="project" value="UniProtKB-UniRule"/>
</dbReference>
<dbReference type="Gene3D" id="6.10.250.2410">
    <property type="match status" value="1"/>
</dbReference>
<dbReference type="Proteomes" id="UP000569092">
    <property type="component" value="Unassembled WGS sequence"/>
</dbReference>
<comment type="caution">
    <text evidence="4">The sequence shown here is derived from an EMBL/GenBank/DDBJ whole genome shotgun (WGS) entry which is preliminary data.</text>
</comment>
<dbReference type="HAMAP" id="MF_01805">
    <property type="entry name" value="ScpA"/>
    <property type="match status" value="1"/>
</dbReference>
<evidence type="ECO:0000256" key="1">
    <source>
        <dbReference type="ARBA" id="ARBA00044777"/>
    </source>
</evidence>
<dbReference type="EMBL" id="JACHDZ010000002">
    <property type="protein sequence ID" value="MBB5343572.1"/>
    <property type="molecule type" value="Genomic_DNA"/>
</dbReference>
<keyword evidence="2" id="KW-0132">Cell division</keyword>
<keyword evidence="2" id="KW-0963">Cytoplasm</keyword>
<comment type="subcellular location">
    <subcellularLocation>
        <location evidence="2">Cytoplasm</location>
    </subcellularLocation>
    <text evidence="2">Associated with two foci at the outer edges of the nucleoid region in young cells, and at four foci within both cell halves in older cells.</text>
</comment>
<evidence type="ECO:0000256" key="2">
    <source>
        <dbReference type="HAMAP-Rule" id="MF_01805"/>
    </source>
</evidence>
<organism evidence="4 5">
    <name type="scientific">Tunturiibacter lichenicola</name>
    <dbReference type="NCBI Taxonomy" id="2051959"/>
    <lineage>
        <taxon>Bacteria</taxon>
        <taxon>Pseudomonadati</taxon>
        <taxon>Acidobacteriota</taxon>
        <taxon>Terriglobia</taxon>
        <taxon>Terriglobales</taxon>
        <taxon>Acidobacteriaceae</taxon>
        <taxon>Tunturiibacter</taxon>
    </lineage>
</organism>
<comment type="subunit">
    <text evidence="2">Component of a cohesin-like complex composed of ScpA, ScpB and the Smc homodimer, in which ScpA and ScpB bind to the head domain of Smc. The presence of the three proteins is required for the association of the complex with DNA.</text>
</comment>
<name>A0A7W8J925_9BACT</name>
<reference evidence="4 5" key="1">
    <citation type="submission" date="2020-08" db="EMBL/GenBank/DDBJ databases">
        <title>Genomic Encyclopedia of Type Strains, Phase IV (KMG-V): Genome sequencing to study the core and pangenomes of soil and plant-associated prokaryotes.</title>
        <authorList>
            <person name="Whitman W."/>
        </authorList>
    </citation>
    <scope>NUCLEOTIDE SEQUENCE [LARGE SCALE GENOMIC DNA]</scope>
    <source>
        <strain evidence="4 5">M8US30</strain>
    </source>
</reference>
<gene>
    <name evidence="2" type="primary">scpA</name>
    <name evidence="4" type="ORF">HDF10_001547</name>
</gene>